<evidence type="ECO:0000256" key="1">
    <source>
        <dbReference type="ARBA" id="ARBA00001478"/>
    </source>
</evidence>
<keyword evidence="6 7" id="KW-0320">Glycogen biosynthesis</keyword>
<accession>A0A538S6Y1</accession>
<dbReference type="InterPro" id="IPR011835">
    <property type="entry name" value="GS/SS"/>
</dbReference>
<evidence type="ECO:0000259" key="8">
    <source>
        <dbReference type="Pfam" id="PF00534"/>
    </source>
</evidence>
<sequence>MSLPRFSVVHVASEMAPLAKVGGLADVVGSLAFEQARRGHRVIVALPAYQSLELPAGWMRRAFQGGDAPWGLSREPAHFDIAEPPDSSLRVLLVSHEGERAFFDRPGIYDDPRTGEGHPDNAERFLFFARAALQGLKALGEPVEVLHAHDHQAAWALCFLRTHERSASPFASTAAVFTIHNLGYQGIHDPWVLALAGFGRDVFHPASPFEFWGRVNDMKVGLSFADLLTTVSPTYAREIQSNGEFGFGLEGVLASRSADLFGLLNGIDDVEWDPARDPLIPGHYDRDRLEGKGVNREALIAECGFPDAPALPLVGMVSRLVEQKGIDLITQAEGELSRLEARYVVLGQGQPGFQDRLRRSAHRAPERLYYRSGHDERFAHLVEAGCDLFLMPSRYEPCGLNQMYSLRYGTPPVVRAVGGLADTVEEFDPRTGQGTGFVFQRFDAVEMVGALRRGLAVLRQPDLWRALQKNGMSRDFSWRRCAEGYDRLYALARERVEAGQVRTLESLRAKTEPAPRPPGR</sequence>
<feature type="domain" description="Glycosyl transferase family 1" evidence="8">
    <location>
        <begin position="312"/>
        <end position="453"/>
    </location>
</feature>
<evidence type="ECO:0000259" key="9">
    <source>
        <dbReference type="Pfam" id="PF08323"/>
    </source>
</evidence>
<dbReference type="PANTHER" id="PTHR45825:SF11">
    <property type="entry name" value="ALPHA AMYLASE DOMAIN-CONTAINING PROTEIN"/>
    <property type="match status" value="1"/>
</dbReference>
<reference evidence="10 11" key="1">
    <citation type="journal article" date="2019" name="Nat. Microbiol.">
        <title>Mediterranean grassland soil C-N compound turnover is dependent on rainfall and depth, and is mediated by genomically divergent microorganisms.</title>
        <authorList>
            <person name="Diamond S."/>
            <person name="Andeer P.F."/>
            <person name="Li Z."/>
            <person name="Crits-Christoph A."/>
            <person name="Burstein D."/>
            <person name="Anantharaman K."/>
            <person name="Lane K.R."/>
            <person name="Thomas B.C."/>
            <person name="Pan C."/>
            <person name="Northen T.R."/>
            <person name="Banfield J.F."/>
        </authorList>
    </citation>
    <scope>NUCLEOTIDE SEQUENCE [LARGE SCALE GENOMIC DNA]</scope>
    <source>
        <strain evidence="10">WS_2</strain>
    </source>
</reference>
<dbReference type="NCBIfam" id="TIGR02095">
    <property type="entry name" value="glgA"/>
    <property type="match status" value="1"/>
</dbReference>
<dbReference type="HAMAP" id="MF_00484">
    <property type="entry name" value="Glycogen_synth"/>
    <property type="match status" value="1"/>
</dbReference>
<dbReference type="GO" id="GO:0005978">
    <property type="term" value="P:glycogen biosynthetic process"/>
    <property type="evidence" value="ECO:0007669"/>
    <property type="project" value="UniProtKB-UniRule"/>
</dbReference>
<dbReference type="SUPFAM" id="SSF53756">
    <property type="entry name" value="UDP-Glycosyltransferase/glycogen phosphorylase"/>
    <property type="match status" value="1"/>
</dbReference>
<protein>
    <recommendedName>
        <fullName evidence="7">Glycogen synthase</fullName>
        <ecNumber evidence="7">2.4.1.21</ecNumber>
    </recommendedName>
    <alternativeName>
        <fullName evidence="7">Starch [bacterial glycogen] synthase</fullName>
    </alternativeName>
</protein>
<dbReference type="PANTHER" id="PTHR45825">
    <property type="entry name" value="GRANULE-BOUND STARCH SYNTHASE 1, CHLOROPLASTIC/AMYLOPLASTIC"/>
    <property type="match status" value="1"/>
</dbReference>
<comment type="catalytic activity">
    <reaction evidence="1 7">
        <text>[(1-&gt;4)-alpha-D-glucosyl](n) + ADP-alpha-D-glucose = [(1-&gt;4)-alpha-D-glucosyl](n+1) + ADP + H(+)</text>
        <dbReference type="Rhea" id="RHEA:18189"/>
        <dbReference type="Rhea" id="RHEA-COMP:9584"/>
        <dbReference type="Rhea" id="RHEA-COMP:9587"/>
        <dbReference type="ChEBI" id="CHEBI:15378"/>
        <dbReference type="ChEBI" id="CHEBI:15444"/>
        <dbReference type="ChEBI" id="CHEBI:57498"/>
        <dbReference type="ChEBI" id="CHEBI:456216"/>
        <dbReference type="EC" id="2.4.1.21"/>
    </reaction>
</comment>
<evidence type="ECO:0000313" key="11">
    <source>
        <dbReference type="Proteomes" id="UP000317716"/>
    </source>
</evidence>
<dbReference type="AlphaFoldDB" id="A0A538S6Y1"/>
<evidence type="ECO:0000256" key="2">
    <source>
        <dbReference type="ARBA" id="ARBA00002764"/>
    </source>
</evidence>
<evidence type="ECO:0000256" key="3">
    <source>
        <dbReference type="ARBA" id="ARBA00010281"/>
    </source>
</evidence>
<evidence type="ECO:0000256" key="4">
    <source>
        <dbReference type="ARBA" id="ARBA00022676"/>
    </source>
</evidence>
<keyword evidence="4 7" id="KW-0328">Glycosyltransferase</keyword>
<comment type="similarity">
    <text evidence="3 7">Belongs to the glycosyltransferase 1 family. Bacterial/plant glycogen synthase subfamily.</text>
</comment>
<proteinExistence type="inferred from homology"/>
<dbReference type="GO" id="GO:0004373">
    <property type="term" value="F:alpha-1,4-glucan glucosyltransferase (UDP-glucose donor) activity"/>
    <property type="evidence" value="ECO:0007669"/>
    <property type="project" value="InterPro"/>
</dbReference>
<dbReference type="Proteomes" id="UP000317716">
    <property type="component" value="Unassembled WGS sequence"/>
</dbReference>
<comment type="function">
    <text evidence="2 7">Synthesizes alpha-1,4-glucan chains using ADP-glucose.</text>
</comment>
<feature type="binding site" evidence="7">
    <location>
        <position position="20"/>
    </location>
    <ligand>
        <name>ADP-alpha-D-glucose</name>
        <dbReference type="ChEBI" id="CHEBI:57498"/>
    </ligand>
</feature>
<comment type="pathway">
    <text evidence="7">Glycan biosynthesis; glycogen biosynthesis.</text>
</comment>
<dbReference type="UniPathway" id="UPA00164"/>
<dbReference type="InterPro" id="IPR013534">
    <property type="entry name" value="Starch_synth_cat_dom"/>
</dbReference>
<dbReference type="Pfam" id="PF00534">
    <property type="entry name" value="Glycos_transf_1"/>
    <property type="match status" value="1"/>
</dbReference>
<keyword evidence="5 7" id="KW-0808">Transferase</keyword>
<dbReference type="CDD" id="cd03791">
    <property type="entry name" value="GT5_Glycogen_synthase_DULL1-like"/>
    <property type="match status" value="1"/>
</dbReference>
<dbReference type="InterPro" id="IPR001296">
    <property type="entry name" value="Glyco_trans_1"/>
</dbReference>
<comment type="caution">
    <text evidence="10">The sequence shown here is derived from an EMBL/GenBank/DDBJ whole genome shotgun (WGS) entry which is preliminary data.</text>
</comment>
<evidence type="ECO:0000256" key="5">
    <source>
        <dbReference type="ARBA" id="ARBA00022679"/>
    </source>
</evidence>
<dbReference type="Gene3D" id="3.40.50.2000">
    <property type="entry name" value="Glycogen Phosphorylase B"/>
    <property type="match status" value="2"/>
</dbReference>
<name>A0A538S6Y1_UNCEI</name>
<gene>
    <name evidence="7" type="primary">glgA</name>
    <name evidence="10" type="ORF">E6K72_14295</name>
</gene>
<evidence type="ECO:0000256" key="7">
    <source>
        <dbReference type="HAMAP-Rule" id="MF_00484"/>
    </source>
</evidence>
<dbReference type="EMBL" id="VBOS01000548">
    <property type="protein sequence ID" value="TMQ47133.1"/>
    <property type="molecule type" value="Genomic_DNA"/>
</dbReference>
<dbReference type="EC" id="2.4.1.21" evidence="7"/>
<dbReference type="GO" id="GO:0005829">
    <property type="term" value="C:cytosol"/>
    <property type="evidence" value="ECO:0007669"/>
    <property type="project" value="TreeGrafter"/>
</dbReference>
<organism evidence="10 11">
    <name type="scientific">Eiseniibacteriota bacterium</name>
    <dbReference type="NCBI Taxonomy" id="2212470"/>
    <lineage>
        <taxon>Bacteria</taxon>
        <taxon>Candidatus Eiseniibacteriota</taxon>
    </lineage>
</organism>
<feature type="domain" description="Starch synthase catalytic" evidence="9">
    <location>
        <begin position="8"/>
        <end position="254"/>
    </location>
</feature>
<dbReference type="Pfam" id="PF08323">
    <property type="entry name" value="Glyco_transf_5"/>
    <property type="match status" value="1"/>
</dbReference>
<dbReference type="GO" id="GO:0009011">
    <property type="term" value="F:alpha-1,4-glucan glucosyltransferase (ADP-glucose donor) activity"/>
    <property type="evidence" value="ECO:0007669"/>
    <property type="project" value="UniProtKB-UniRule"/>
</dbReference>
<evidence type="ECO:0000313" key="10">
    <source>
        <dbReference type="EMBL" id="TMQ47133.1"/>
    </source>
</evidence>
<evidence type="ECO:0000256" key="6">
    <source>
        <dbReference type="ARBA" id="ARBA00023056"/>
    </source>
</evidence>